<dbReference type="InterPro" id="IPR002299">
    <property type="entry name" value="Porin_Neis"/>
</dbReference>
<dbReference type="InterPro" id="IPR033900">
    <property type="entry name" value="Gram_neg_porin_domain"/>
</dbReference>
<accession>A0A226WKQ2</accession>
<comment type="subcellular location">
    <subcellularLocation>
        <location evidence="1">Cell outer membrane</location>
        <topology evidence="1">Multi-pass membrane protein</topology>
    </subcellularLocation>
</comment>
<dbReference type="GO" id="GO:0046930">
    <property type="term" value="C:pore complex"/>
    <property type="evidence" value="ECO:0007669"/>
    <property type="project" value="UniProtKB-KW"/>
</dbReference>
<keyword evidence="9" id="KW-0472">Membrane</keyword>
<feature type="chain" id="PRO_5012443572" evidence="11">
    <location>
        <begin position="23"/>
        <end position="375"/>
    </location>
</feature>
<dbReference type="SUPFAM" id="SSF56935">
    <property type="entry name" value="Porins"/>
    <property type="match status" value="1"/>
</dbReference>
<sequence length="375" mass="39467">MKKQVLATIVTGAVGACSQAFAQSSVTLYGAIDNSIQYTHNDDGYASQVKLQSGQFSVSKWGLRGSEDLGNGLKTVFVLENGFNANTGSMSKGLLFGRKAFVGLKSDNLGTLTVGRQYDALADLVFSIQGNAYLYYFTAPGDVDNADGSIHVSNSIKWTSPNWSGFQAVSMYSFGGVAGSTGSGQSYSGALAYQRGPLKLAAGYFHSDNGNPTLSTRGTTSAGGNFISVVNSAYSSASAINIARAGASYVIGPVTIGGYYSYSEYIADGASTFRNAERFSNGSVYALWQATPYAQMQVGYDYLKSHGDSAATYNQVTLAGDYSLSKRTDLYASFGYGHASGKNGFGSAQAVISDTYADAGGSTQEIVMLGIRHRF</sequence>
<dbReference type="CDD" id="cd00342">
    <property type="entry name" value="gram_neg_porins"/>
    <property type="match status" value="1"/>
</dbReference>
<evidence type="ECO:0000256" key="5">
    <source>
        <dbReference type="ARBA" id="ARBA00022692"/>
    </source>
</evidence>
<dbReference type="GO" id="GO:0015288">
    <property type="term" value="F:porin activity"/>
    <property type="evidence" value="ECO:0007669"/>
    <property type="project" value="UniProtKB-KW"/>
</dbReference>
<dbReference type="GO" id="GO:0009279">
    <property type="term" value="C:cell outer membrane"/>
    <property type="evidence" value="ECO:0007669"/>
    <property type="project" value="UniProtKB-SubCell"/>
</dbReference>
<protein>
    <submittedName>
        <fullName evidence="13">Outer membrane protein (Porin)</fullName>
    </submittedName>
</protein>
<proteinExistence type="predicted"/>
<feature type="domain" description="Porin" evidence="12">
    <location>
        <begin position="13"/>
        <end position="340"/>
    </location>
</feature>
<dbReference type="EMBL" id="MTHB01000297">
    <property type="protein sequence ID" value="OXC71771.1"/>
    <property type="molecule type" value="Genomic_DNA"/>
</dbReference>
<evidence type="ECO:0000256" key="7">
    <source>
        <dbReference type="ARBA" id="ARBA00023065"/>
    </source>
</evidence>
<dbReference type="InterPro" id="IPR023614">
    <property type="entry name" value="Porin_dom_sf"/>
</dbReference>
<keyword evidence="5" id="KW-0812">Transmembrane</keyword>
<dbReference type="Pfam" id="PF13609">
    <property type="entry name" value="Porin_4"/>
    <property type="match status" value="1"/>
</dbReference>
<dbReference type="InterPro" id="IPR050298">
    <property type="entry name" value="Gram-neg_bact_OMP"/>
</dbReference>
<organism evidence="13 14">
    <name type="scientific">Caballeronia sordidicola</name>
    <name type="common">Burkholderia sordidicola</name>
    <dbReference type="NCBI Taxonomy" id="196367"/>
    <lineage>
        <taxon>Bacteria</taxon>
        <taxon>Pseudomonadati</taxon>
        <taxon>Pseudomonadota</taxon>
        <taxon>Betaproteobacteria</taxon>
        <taxon>Burkholderiales</taxon>
        <taxon>Burkholderiaceae</taxon>
        <taxon>Caballeronia</taxon>
    </lineage>
</organism>
<dbReference type="InterPro" id="IPR001702">
    <property type="entry name" value="Porin_Gram-ve"/>
</dbReference>
<gene>
    <name evidence="13" type="ORF">BSU04_45305</name>
</gene>
<evidence type="ECO:0000313" key="13">
    <source>
        <dbReference type="EMBL" id="OXC71771.1"/>
    </source>
</evidence>
<evidence type="ECO:0000256" key="10">
    <source>
        <dbReference type="ARBA" id="ARBA00023237"/>
    </source>
</evidence>
<evidence type="ECO:0000313" key="14">
    <source>
        <dbReference type="Proteomes" id="UP000214720"/>
    </source>
</evidence>
<keyword evidence="10" id="KW-0998">Cell outer membrane</keyword>
<evidence type="ECO:0000256" key="4">
    <source>
        <dbReference type="ARBA" id="ARBA00022452"/>
    </source>
</evidence>
<dbReference type="OrthoDB" id="8982743at2"/>
<dbReference type="PRINTS" id="PR00184">
    <property type="entry name" value="NEISSPPORIN"/>
</dbReference>
<evidence type="ECO:0000256" key="2">
    <source>
        <dbReference type="ARBA" id="ARBA00011233"/>
    </source>
</evidence>
<evidence type="ECO:0000256" key="1">
    <source>
        <dbReference type="ARBA" id="ARBA00004571"/>
    </source>
</evidence>
<name>A0A226WKQ2_CABSO</name>
<comment type="subunit">
    <text evidence="2">Homotrimer.</text>
</comment>
<evidence type="ECO:0000256" key="8">
    <source>
        <dbReference type="ARBA" id="ARBA00023114"/>
    </source>
</evidence>
<evidence type="ECO:0000256" key="9">
    <source>
        <dbReference type="ARBA" id="ARBA00023136"/>
    </source>
</evidence>
<feature type="signal peptide" evidence="11">
    <location>
        <begin position="1"/>
        <end position="22"/>
    </location>
</feature>
<evidence type="ECO:0000256" key="6">
    <source>
        <dbReference type="ARBA" id="ARBA00022729"/>
    </source>
</evidence>
<evidence type="ECO:0000259" key="12">
    <source>
        <dbReference type="Pfam" id="PF13609"/>
    </source>
</evidence>
<evidence type="ECO:0000256" key="11">
    <source>
        <dbReference type="SAM" id="SignalP"/>
    </source>
</evidence>
<dbReference type="PANTHER" id="PTHR34501:SF9">
    <property type="entry name" value="MAJOR OUTER MEMBRANE PROTEIN P.IA"/>
    <property type="match status" value="1"/>
</dbReference>
<evidence type="ECO:0000256" key="3">
    <source>
        <dbReference type="ARBA" id="ARBA00022448"/>
    </source>
</evidence>
<dbReference type="PROSITE" id="PS51257">
    <property type="entry name" value="PROKAR_LIPOPROTEIN"/>
    <property type="match status" value="1"/>
</dbReference>
<comment type="caution">
    <text evidence="13">The sequence shown here is derived from an EMBL/GenBank/DDBJ whole genome shotgun (WGS) entry which is preliminary data.</text>
</comment>
<keyword evidence="3" id="KW-0813">Transport</keyword>
<keyword evidence="8" id="KW-0626">Porin</keyword>
<dbReference type="Proteomes" id="UP000214720">
    <property type="component" value="Unassembled WGS sequence"/>
</dbReference>
<keyword evidence="4" id="KW-1134">Transmembrane beta strand</keyword>
<dbReference type="AlphaFoldDB" id="A0A226WKQ2"/>
<dbReference type="RefSeq" id="WP_089166299.1">
    <property type="nucleotide sequence ID" value="NZ_MTHB01000297.1"/>
</dbReference>
<keyword evidence="6 11" id="KW-0732">Signal</keyword>
<dbReference type="Gene3D" id="2.40.160.10">
    <property type="entry name" value="Porin"/>
    <property type="match status" value="1"/>
</dbReference>
<reference evidence="14" key="1">
    <citation type="submission" date="2017-01" db="EMBL/GenBank/DDBJ databases">
        <title>Genome Analysis of Deinococcus marmoris KOPRI26562.</title>
        <authorList>
            <person name="Kim J.H."/>
            <person name="Oh H.-M."/>
        </authorList>
    </citation>
    <scope>NUCLEOTIDE SEQUENCE [LARGE SCALE GENOMIC DNA]</scope>
    <source>
        <strain evidence="14">PAMC 26633</strain>
    </source>
</reference>
<dbReference type="PRINTS" id="PR00182">
    <property type="entry name" value="ECOLNEIPORIN"/>
</dbReference>
<dbReference type="GO" id="GO:0034220">
    <property type="term" value="P:monoatomic ion transmembrane transport"/>
    <property type="evidence" value="ECO:0007669"/>
    <property type="project" value="InterPro"/>
</dbReference>
<dbReference type="PANTHER" id="PTHR34501">
    <property type="entry name" value="PROTEIN YDDL-RELATED"/>
    <property type="match status" value="1"/>
</dbReference>
<keyword evidence="7" id="KW-0406">Ion transport</keyword>